<gene>
    <name evidence="4" type="ORF">Z051_23255</name>
</gene>
<dbReference type="EMBL" id="AZYO01000090">
    <property type="protein sequence ID" value="KOS53845.1"/>
    <property type="molecule type" value="Genomic_DNA"/>
</dbReference>
<protein>
    <submittedName>
        <fullName evidence="4">Methyltransferase</fullName>
    </submittedName>
</protein>
<evidence type="ECO:0000313" key="4">
    <source>
        <dbReference type="EMBL" id="KOS53845.1"/>
    </source>
</evidence>
<keyword evidence="1 4" id="KW-0489">Methyltransferase</keyword>
<dbReference type="AlphaFoldDB" id="A0A0M8PFF8"/>
<dbReference type="GO" id="GO:0008171">
    <property type="term" value="F:O-methyltransferase activity"/>
    <property type="evidence" value="ECO:0007669"/>
    <property type="project" value="InterPro"/>
</dbReference>
<dbReference type="Gene3D" id="3.40.50.150">
    <property type="entry name" value="Vaccinia Virus protein VP39"/>
    <property type="match status" value="1"/>
</dbReference>
<evidence type="ECO:0000256" key="3">
    <source>
        <dbReference type="ARBA" id="ARBA00022691"/>
    </source>
</evidence>
<organism evidence="4 5">
    <name type="scientific">Rhodococcus rhodochrous KG-21</name>
    <dbReference type="NCBI Taxonomy" id="1441923"/>
    <lineage>
        <taxon>Bacteria</taxon>
        <taxon>Bacillati</taxon>
        <taxon>Actinomycetota</taxon>
        <taxon>Actinomycetes</taxon>
        <taxon>Mycobacteriales</taxon>
        <taxon>Nocardiaceae</taxon>
        <taxon>Rhodococcus</taxon>
    </lineage>
</organism>
<dbReference type="GO" id="GO:0008757">
    <property type="term" value="F:S-adenosylmethionine-dependent methyltransferase activity"/>
    <property type="evidence" value="ECO:0007669"/>
    <property type="project" value="TreeGrafter"/>
</dbReference>
<keyword evidence="2 4" id="KW-0808">Transferase</keyword>
<dbReference type="PANTHER" id="PTHR10509">
    <property type="entry name" value="O-METHYLTRANSFERASE-RELATED"/>
    <property type="match status" value="1"/>
</dbReference>
<reference evidence="5" key="2">
    <citation type="submission" date="2015-01" db="EMBL/GenBank/DDBJ databases">
        <title>Draft genome sequence of potential hydrocarbon metabolising strain of Rhodococcus rhodochrous.</title>
        <authorList>
            <person name="Aggarwal R.K."/>
            <person name="Dawar C."/>
        </authorList>
    </citation>
    <scope>NUCLEOTIDE SEQUENCE [LARGE SCALE GENOMIC DNA]</scope>
    <source>
        <strain evidence="5">KG-21</strain>
    </source>
</reference>
<comment type="caution">
    <text evidence="4">The sequence shown here is derived from an EMBL/GenBank/DDBJ whole genome shotgun (WGS) entry which is preliminary data.</text>
</comment>
<dbReference type="GO" id="GO:0032259">
    <property type="term" value="P:methylation"/>
    <property type="evidence" value="ECO:0007669"/>
    <property type="project" value="UniProtKB-KW"/>
</dbReference>
<accession>A0A0M8PFF8</accession>
<dbReference type="CDD" id="cd02440">
    <property type="entry name" value="AdoMet_MTases"/>
    <property type="match status" value="1"/>
</dbReference>
<dbReference type="InterPro" id="IPR002935">
    <property type="entry name" value="SAM_O-MeTrfase"/>
</dbReference>
<dbReference type="SUPFAM" id="SSF53335">
    <property type="entry name" value="S-adenosyl-L-methionine-dependent methyltransferases"/>
    <property type="match status" value="1"/>
</dbReference>
<proteinExistence type="predicted"/>
<dbReference type="RefSeq" id="WP_054374756.1">
    <property type="nucleotide sequence ID" value="NZ_AZYO01000090.1"/>
</dbReference>
<keyword evidence="3" id="KW-0949">S-adenosyl-L-methionine</keyword>
<reference evidence="4 5" key="1">
    <citation type="journal article" date="2015" name="Genome Announc.">
        <title>Draft Genome Sequence of Rhodococcus rhodochrous Strain KG-21, a Soil Isolate from Oil Fields of Krishna-Godavari Basin, India.</title>
        <authorList>
            <person name="Dawar C."/>
            <person name="Aggarwal R.K."/>
        </authorList>
    </citation>
    <scope>NUCLEOTIDE SEQUENCE [LARGE SCALE GENOMIC DNA]</scope>
    <source>
        <strain evidence="4 5">KG-21</strain>
    </source>
</reference>
<dbReference type="Proteomes" id="UP000037712">
    <property type="component" value="Unassembled WGS sequence"/>
</dbReference>
<dbReference type="PROSITE" id="PS51682">
    <property type="entry name" value="SAM_OMT_I"/>
    <property type="match status" value="1"/>
</dbReference>
<evidence type="ECO:0000256" key="1">
    <source>
        <dbReference type="ARBA" id="ARBA00022603"/>
    </source>
</evidence>
<sequence>MTDHDTADDWAATDSYLAELLVGDDPALTATLEANAAAGLPPIDVAPVQGKLLHLLARIRGARRILEIGTLGGYSTIWLARAVGDDGRVVTLEYEPRHAEVARANLDRAGVGERVDVRVGAALDLLPSLTDEAPFDLVFVDADKENNPHYVRWALRLGRPGTVIVVDNVIRGGSVTNADLDDERVRGAREVLELMRAEPRLDATALQTVGAKGWDGFALAVMTD</sequence>
<dbReference type="InterPro" id="IPR029063">
    <property type="entry name" value="SAM-dependent_MTases_sf"/>
</dbReference>
<evidence type="ECO:0000256" key="2">
    <source>
        <dbReference type="ARBA" id="ARBA00022679"/>
    </source>
</evidence>
<dbReference type="InterPro" id="IPR050362">
    <property type="entry name" value="Cation-dep_OMT"/>
</dbReference>
<name>A0A0M8PFF8_RHORH</name>
<dbReference type="Pfam" id="PF01596">
    <property type="entry name" value="Methyltransf_3"/>
    <property type="match status" value="1"/>
</dbReference>
<dbReference type="PANTHER" id="PTHR10509:SF14">
    <property type="entry name" value="CAFFEOYL-COA O-METHYLTRANSFERASE 3-RELATED"/>
    <property type="match status" value="1"/>
</dbReference>
<evidence type="ECO:0000313" key="5">
    <source>
        <dbReference type="Proteomes" id="UP000037712"/>
    </source>
</evidence>
<dbReference type="PATRIC" id="fig|1441923.3.peg.5056"/>